<reference evidence="3" key="1">
    <citation type="submission" date="2016-08" db="EMBL/GenBank/DDBJ databases">
        <authorList>
            <person name="Merda D."/>
            <person name="Briand M."/>
            <person name="Taghouti G."/>
            <person name="Carrere S."/>
            <person name="Gouzy J."/>
            <person name="Portier P."/>
            <person name="Jacques M.-A."/>
            <person name="Fischer-Le Saux M."/>
        </authorList>
    </citation>
    <scope>NUCLEOTIDE SEQUENCE [LARGE SCALE GENOMIC DNA]</scope>
    <source>
        <strain evidence="3">CFBP1156</strain>
    </source>
</reference>
<gene>
    <name evidence="2" type="ORF">XhyaCFBP1156_18645</name>
</gene>
<dbReference type="RefSeq" id="WP_046977531.1">
    <property type="nucleotide sequence ID" value="NZ_CP043477.1"/>
</dbReference>
<dbReference type="Proteomes" id="UP000238261">
    <property type="component" value="Unassembled WGS sequence"/>
</dbReference>
<protein>
    <submittedName>
        <fullName evidence="2">Conjugal transfer protein TrbO</fullName>
    </submittedName>
</protein>
<sequence>MDFHAFMKRYTLGLFGVIKSYCDWAESQAKSQGDLLLLACGPLLLLGLVLWSLPAWIGKTIALILLAPVLYLAFVALQHYSRRGGRK</sequence>
<keyword evidence="1" id="KW-1133">Transmembrane helix</keyword>
<dbReference type="AlphaFoldDB" id="A0A2S7EQX3"/>
<organism evidence="2 3">
    <name type="scientific">Xanthomonas hyacinthi</name>
    <dbReference type="NCBI Taxonomy" id="56455"/>
    <lineage>
        <taxon>Bacteria</taxon>
        <taxon>Pseudomonadati</taxon>
        <taxon>Pseudomonadota</taxon>
        <taxon>Gammaproteobacteria</taxon>
        <taxon>Lysobacterales</taxon>
        <taxon>Lysobacteraceae</taxon>
        <taxon>Xanthomonas</taxon>
    </lineage>
</organism>
<comment type="caution">
    <text evidence="2">The sequence shown here is derived from an EMBL/GenBank/DDBJ whole genome shotgun (WGS) entry which is preliminary data.</text>
</comment>
<evidence type="ECO:0000313" key="2">
    <source>
        <dbReference type="EMBL" id="PPU95516.1"/>
    </source>
</evidence>
<keyword evidence="1" id="KW-0812">Transmembrane</keyword>
<evidence type="ECO:0000256" key="1">
    <source>
        <dbReference type="SAM" id="Phobius"/>
    </source>
</evidence>
<proteinExistence type="predicted"/>
<name>A0A2S7EQX3_9XANT</name>
<keyword evidence="3" id="KW-1185">Reference proteome</keyword>
<feature type="transmembrane region" description="Helical" evidence="1">
    <location>
        <begin position="35"/>
        <end position="54"/>
    </location>
</feature>
<feature type="transmembrane region" description="Helical" evidence="1">
    <location>
        <begin position="60"/>
        <end position="77"/>
    </location>
</feature>
<dbReference type="EMBL" id="MDEG01000027">
    <property type="protein sequence ID" value="PPU95516.1"/>
    <property type="molecule type" value="Genomic_DNA"/>
</dbReference>
<dbReference type="OrthoDB" id="8970414at2"/>
<evidence type="ECO:0000313" key="3">
    <source>
        <dbReference type="Proteomes" id="UP000238261"/>
    </source>
</evidence>
<accession>A0A2S7EQX3</accession>
<keyword evidence="1" id="KW-0472">Membrane</keyword>